<protein>
    <submittedName>
        <fullName evidence="2">Cbb3-type cytochrome c oxidase subunit 3</fullName>
    </submittedName>
</protein>
<keyword evidence="1" id="KW-0472">Membrane</keyword>
<organism evidence="2 3">
    <name type="scientific">Tsuneonella suprasediminis</name>
    <dbReference type="NCBI Taxonomy" id="2306996"/>
    <lineage>
        <taxon>Bacteria</taxon>
        <taxon>Pseudomonadati</taxon>
        <taxon>Pseudomonadota</taxon>
        <taxon>Alphaproteobacteria</taxon>
        <taxon>Sphingomonadales</taxon>
        <taxon>Erythrobacteraceae</taxon>
        <taxon>Tsuneonella</taxon>
    </lineage>
</organism>
<dbReference type="OrthoDB" id="9801588at2"/>
<dbReference type="AlphaFoldDB" id="A0A419R2I9"/>
<dbReference type="InterPro" id="IPR008621">
    <property type="entry name" value="Cbb3-typ_cyt_oxidase_comp"/>
</dbReference>
<accession>A0A419R2I9</accession>
<evidence type="ECO:0000313" key="2">
    <source>
        <dbReference type="EMBL" id="RJX67943.1"/>
    </source>
</evidence>
<keyword evidence="1" id="KW-0812">Transmembrane</keyword>
<dbReference type="RefSeq" id="WP_102153630.1">
    <property type="nucleotide sequence ID" value="NZ_DATCMS010000001.1"/>
</dbReference>
<dbReference type="Proteomes" id="UP000284322">
    <property type="component" value="Unassembled WGS sequence"/>
</dbReference>
<evidence type="ECO:0000313" key="3">
    <source>
        <dbReference type="Proteomes" id="UP000284322"/>
    </source>
</evidence>
<reference evidence="2 3" key="1">
    <citation type="submission" date="2018-09" db="EMBL/GenBank/DDBJ databases">
        <title>Altererythrobacter sp.Ery1 and Ery12, the genome sequencing of novel strains in genus Alterythrobacter.</title>
        <authorList>
            <person name="Cheng H."/>
            <person name="Wu Y.-H."/>
            <person name="Fang C."/>
            <person name="Xu X.-W."/>
        </authorList>
    </citation>
    <scope>NUCLEOTIDE SEQUENCE [LARGE SCALE GENOMIC DNA]</scope>
    <source>
        <strain evidence="2 3">Ery12</strain>
    </source>
</reference>
<comment type="caution">
    <text evidence="2">The sequence shown here is derived from an EMBL/GenBank/DDBJ whole genome shotgun (WGS) entry which is preliminary data.</text>
</comment>
<dbReference type="Pfam" id="PF05545">
    <property type="entry name" value="FixQ"/>
    <property type="match status" value="1"/>
</dbReference>
<feature type="transmembrane region" description="Helical" evidence="1">
    <location>
        <begin position="16"/>
        <end position="34"/>
    </location>
</feature>
<dbReference type="CDD" id="cd01324">
    <property type="entry name" value="cbb3_Oxidase_CcoQ"/>
    <property type="match status" value="1"/>
</dbReference>
<sequence>MNPHSTYEALRHLADSWGLIAMFFVFAFLCAWPFRPGAKHSNDEAANLIFKDETDGE</sequence>
<evidence type="ECO:0000256" key="1">
    <source>
        <dbReference type="SAM" id="Phobius"/>
    </source>
</evidence>
<gene>
    <name evidence="2" type="ORF">D6858_08330</name>
</gene>
<proteinExistence type="predicted"/>
<keyword evidence="1" id="KW-1133">Transmembrane helix</keyword>
<name>A0A419R2I9_9SPHN</name>
<dbReference type="EMBL" id="RAHJ01000018">
    <property type="protein sequence ID" value="RJX67943.1"/>
    <property type="molecule type" value="Genomic_DNA"/>
</dbReference>
<keyword evidence="3" id="KW-1185">Reference proteome</keyword>